<dbReference type="Proteomes" id="UP000199034">
    <property type="component" value="Unassembled WGS sequence"/>
</dbReference>
<dbReference type="AlphaFoldDB" id="A0A1G6JR34"/>
<name>A0A1G6JR34_9ACTN</name>
<evidence type="ECO:0000256" key="1">
    <source>
        <dbReference type="ARBA" id="ARBA00000822"/>
    </source>
</evidence>
<dbReference type="PANTHER" id="PTHR11177:SF317">
    <property type="entry name" value="CHITINASE 12-RELATED"/>
    <property type="match status" value="1"/>
</dbReference>
<evidence type="ECO:0000259" key="6">
    <source>
        <dbReference type="PROSITE" id="PS51910"/>
    </source>
</evidence>
<dbReference type="InterPro" id="IPR001223">
    <property type="entry name" value="Glyco_hydro18_cat"/>
</dbReference>
<gene>
    <name evidence="7" type="ORF">SAMN05421872_101556</name>
</gene>
<dbReference type="PANTHER" id="PTHR11177">
    <property type="entry name" value="CHITINASE"/>
    <property type="match status" value="1"/>
</dbReference>
<dbReference type="STRING" id="1045774.SAMN05421872_101556"/>
<dbReference type="SUPFAM" id="SSF51445">
    <property type="entry name" value="(Trans)glycosidases"/>
    <property type="match status" value="1"/>
</dbReference>
<keyword evidence="8" id="KW-1185">Reference proteome</keyword>
<dbReference type="EMBL" id="FMZM01000001">
    <property type="protein sequence ID" value="SDC21153.1"/>
    <property type="molecule type" value="Genomic_DNA"/>
</dbReference>
<sequence>MRSTFLPALLAAGALGAGLLTTVPGASPAATGVAAAPTAAPTVATTAPAAKAVTGLVAGEPTAVSGKARHRGTVVLQRQAGKRWVQVAQRRTDRSRRYVFRFGAPAATTTYRVVAAKKVRKKRWVSKPRVVRVTPQRGTVTVPAATQARTRLPATVAFTPARPGRPVQLQARVGSGAWRTVATARQDARGGAVVVVEPAATTSYRAVTTGWHGAVAATSVTRAITVRAPRTEPWVTGYYAGWFWNSWYDPEDVDLTAMTHLVFGRVAPGGGGLGGEPGDVELGAVSAQEGPLSWAPYDGRSVEDYLVDEAHAAGTEALLMLGGDGLDGRGFVLSTADAVRPRFVENVVDYLVAHDYDGVDLDWENCFGGSEDECGEDITAAESHRRLFALILEIRAEMATRPRYATDPGLITFPGYAQATKWLEPGDRVEQWRADTALLVDQYNLMSYGIGTTWFGAGWDSWFSGALDGEDRAGHPYSIDSSIDAYVATGVPRERIGMGIGFYGVYYGPTITGPRQDLGGNDVYEIQDAALAWSRLEEMGYLSHGELQWDEEASSTYRTYDEEYGEAGFVPESDPNRNPAGFLSYEDERSIAAKGAYTRETGLGGTIIWVLNYGARPNGDNPLLDQVKESFLQR</sequence>
<dbReference type="Gene3D" id="3.20.20.80">
    <property type="entry name" value="Glycosidases"/>
    <property type="match status" value="1"/>
</dbReference>
<dbReference type="PROSITE" id="PS51910">
    <property type="entry name" value="GH18_2"/>
    <property type="match status" value="1"/>
</dbReference>
<keyword evidence="4" id="KW-0146">Chitin degradation</keyword>
<comment type="catalytic activity">
    <reaction evidence="1">
        <text>Random endo-hydrolysis of N-acetyl-beta-D-glucosaminide (1-&gt;4)-beta-linkages in chitin and chitodextrins.</text>
        <dbReference type="EC" id="3.2.1.14"/>
    </reaction>
</comment>
<reference evidence="7 8" key="1">
    <citation type="submission" date="2016-10" db="EMBL/GenBank/DDBJ databases">
        <authorList>
            <person name="de Groot N.N."/>
        </authorList>
    </citation>
    <scope>NUCLEOTIDE SEQUENCE [LARGE SCALE GENOMIC DNA]</scope>
    <source>
        <strain evidence="7 8">CGMCC 4.6858</strain>
    </source>
</reference>
<protein>
    <recommendedName>
        <fullName evidence="2">chitinase</fullName>
        <ecNumber evidence="2">3.2.1.14</ecNumber>
    </recommendedName>
</protein>
<dbReference type="SMART" id="SM00636">
    <property type="entry name" value="Glyco_18"/>
    <property type="match status" value="1"/>
</dbReference>
<dbReference type="PROSITE" id="PS01095">
    <property type="entry name" value="GH18_1"/>
    <property type="match status" value="1"/>
</dbReference>
<evidence type="ECO:0000313" key="7">
    <source>
        <dbReference type="EMBL" id="SDC21153.1"/>
    </source>
</evidence>
<dbReference type="InterPro" id="IPR050314">
    <property type="entry name" value="Glycosyl_Hydrlase_18"/>
</dbReference>
<dbReference type="GO" id="GO:0008843">
    <property type="term" value="F:endochitinase activity"/>
    <property type="evidence" value="ECO:0007669"/>
    <property type="project" value="UniProtKB-EC"/>
</dbReference>
<keyword evidence="3" id="KW-0378">Hydrolase</keyword>
<keyword evidence="5" id="KW-0326">Glycosidase</keyword>
<dbReference type="Pfam" id="PF00704">
    <property type="entry name" value="Glyco_hydro_18"/>
    <property type="match status" value="1"/>
</dbReference>
<dbReference type="RefSeq" id="WP_090850482.1">
    <property type="nucleotide sequence ID" value="NZ_FMZM01000001.1"/>
</dbReference>
<dbReference type="Gene3D" id="3.10.50.10">
    <property type="match status" value="1"/>
</dbReference>
<organism evidence="7 8">
    <name type="scientific">Nocardioides lianchengensis</name>
    <dbReference type="NCBI Taxonomy" id="1045774"/>
    <lineage>
        <taxon>Bacteria</taxon>
        <taxon>Bacillati</taxon>
        <taxon>Actinomycetota</taxon>
        <taxon>Actinomycetes</taxon>
        <taxon>Propionibacteriales</taxon>
        <taxon>Nocardioidaceae</taxon>
        <taxon>Nocardioides</taxon>
    </lineage>
</organism>
<feature type="domain" description="GH18" evidence="6">
    <location>
        <begin position="233"/>
        <end position="634"/>
    </location>
</feature>
<dbReference type="InterPro" id="IPR029070">
    <property type="entry name" value="Chitinase_insertion_sf"/>
</dbReference>
<dbReference type="OrthoDB" id="3882626at2"/>
<evidence type="ECO:0000256" key="3">
    <source>
        <dbReference type="ARBA" id="ARBA00022801"/>
    </source>
</evidence>
<evidence type="ECO:0000256" key="2">
    <source>
        <dbReference type="ARBA" id="ARBA00012729"/>
    </source>
</evidence>
<keyword evidence="4" id="KW-0119">Carbohydrate metabolism</keyword>
<dbReference type="EC" id="3.2.1.14" evidence="2"/>
<dbReference type="GO" id="GO:0005975">
    <property type="term" value="P:carbohydrate metabolic process"/>
    <property type="evidence" value="ECO:0007669"/>
    <property type="project" value="InterPro"/>
</dbReference>
<evidence type="ECO:0000256" key="5">
    <source>
        <dbReference type="ARBA" id="ARBA00023295"/>
    </source>
</evidence>
<proteinExistence type="predicted"/>
<evidence type="ECO:0000313" key="8">
    <source>
        <dbReference type="Proteomes" id="UP000199034"/>
    </source>
</evidence>
<dbReference type="InterPro" id="IPR011583">
    <property type="entry name" value="Chitinase_II/V-like_cat"/>
</dbReference>
<evidence type="ECO:0000256" key="4">
    <source>
        <dbReference type="ARBA" id="ARBA00023024"/>
    </source>
</evidence>
<dbReference type="GO" id="GO:0008061">
    <property type="term" value="F:chitin binding"/>
    <property type="evidence" value="ECO:0007669"/>
    <property type="project" value="InterPro"/>
</dbReference>
<dbReference type="GO" id="GO:0006032">
    <property type="term" value="P:chitin catabolic process"/>
    <property type="evidence" value="ECO:0007669"/>
    <property type="project" value="UniProtKB-KW"/>
</dbReference>
<dbReference type="InterPro" id="IPR017853">
    <property type="entry name" value="GH"/>
</dbReference>
<dbReference type="GO" id="GO:0005576">
    <property type="term" value="C:extracellular region"/>
    <property type="evidence" value="ECO:0007669"/>
    <property type="project" value="TreeGrafter"/>
</dbReference>
<accession>A0A1G6JR34</accession>
<dbReference type="InterPro" id="IPR001579">
    <property type="entry name" value="Glyco_hydro_18_chit_AS"/>
</dbReference>
<keyword evidence="4" id="KW-0624">Polysaccharide degradation</keyword>